<keyword evidence="3" id="KW-0067">ATP-binding</keyword>
<dbReference type="RefSeq" id="WP_091661117.1">
    <property type="nucleotide sequence ID" value="NZ_FONT01000004.1"/>
</dbReference>
<dbReference type="AlphaFoldDB" id="A0A1I2DFY0"/>
<evidence type="ECO:0000313" key="4">
    <source>
        <dbReference type="Proteomes" id="UP000199516"/>
    </source>
</evidence>
<dbReference type="InterPro" id="IPR016300">
    <property type="entry name" value="ATPase_ArsA/GET3"/>
</dbReference>
<keyword evidence="4" id="KW-1185">Reference proteome</keyword>
<dbReference type="EMBL" id="FONT01000004">
    <property type="protein sequence ID" value="SFE79348.1"/>
    <property type="molecule type" value="Genomic_DNA"/>
</dbReference>
<name>A0A1I2DFY0_9BACI</name>
<dbReference type="STRING" id="930128.SAMN05192532_10447"/>
<feature type="domain" description="ArsA/GET3 Anion-transporting ATPase-like" evidence="2">
    <location>
        <begin position="5"/>
        <end position="306"/>
    </location>
</feature>
<dbReference type="Gene3D" id="3.40.50.300">
    <property type="entry name" value="P-loop containing nucleotide triphosphate hydrolases"/>
    <property type="match status" value="1"/>
</dbReference>
<evidence type="ECO:0000256" key="1">
    <source>
        <dbReference type="ARBA" id="ARBA00011040"/>
    </source>
</evidence>
<dbReference type="NCBIfam" id="TIGR00345">
    <property type="entry name" value="GET3_arsA_TRC40"/>
    <property type="match status" value="1"/>
</dbReference>
<dbReference type="InterPro" id="IPR025723">
    <property type="entry name" value="ArsA/GET3_ATPase-like"/>
</dbReference>
<dbReference type="Pfam" id="PF02374">
    <property type="entry name" value="ArsA_ATPase"/>
    <property type="match status" value="1"/>
</dbReference>
<evidence type="ECO:0000313" key="3">
    <source>
        <dbReference type="EMBL" id="SFE79348.1"/>
    </source>
</evidence>
<dbReference type="GO" id="GO:0005524">
    <property type="term" value="F:ATP binding"/>
    <property type="evidence" value="ECO:0007669"/>
    <property type="project" value="UniProtKB-KW"/>
</dbReference>
<protein>
    <submittedName>
        <fullName evidence="3">Arsenite efflux ATP-binding protein ArsA</fullName>
    </submittedName>
</protein>
<dbReference type="PANTHER" id="PTHR10803">
    <property type="entry name" value="ARSENICAL PUMP-DRIVING ATPASE ARSENITE-TRANSLOCATING ATPASE"/>
    <property type="match status" value="1"/>
</dbReference>
<evidence type="ECO:0000259" key="2">
    <source>
        <dbReference type="Pfam" id="PF02374"/>
    </source>
</evidence>
<comment type="similarity">
    <text evidence="1">Belongs to the arsA ATPase family.</text>
</comment>
<dbReference type="InterPro" id="IPR027417">
    <property type="entry name" value="P-loop_NTPase"/>
</dbReference>
<dbReference type="GO" id="GO:0016887">
    <property type="term" value="F:ATP hydrolysis activity"/>
    <property type="evidence" value="ECO:0007669"/>
    <property type="project" value="InterPro"/>
</dbReference>
<dbReference type="CDD" id="cd02035">
    <property type="entry name" value="ArsA"/>
    <property type="match status" value="1"/>
</dbReference>
<dbReference type="PANTHER" id="PTHR10803:SF3">
    <property type="entry name" value="ATPASE GET3"/>
    <property type="match status" value="1"/>
</dbReference>
<accession>A0A1I2DFY0</accession>
<keyword evidence="3" id="KW-0547">Nucleotide-binding</keyword>
<reference evidence="3 4" key="1">
    <citation type="submission" date="2016-10" db="EMBL/GenBank/DDBJ databases">
        <authorList>
            <person name="de Groot N.N."/>
        </authorList>
    </citation>
    <scope>NUCLEOTIDE SEQUENCE [LARGE SCALE GENOMIC DNA]</scope>
    <source>
        <strain evidence="3 4">DSM 23995</strain>
    </source>
</reference>
<sequence length="309" mass="35168">MFEQKIVFFGGKGGVGKSTISSAYSLAAAECGKKVLLVSTDPAHNLGDIFDIALGDRKKKIHHNLWATEIQPEEESSRYIQQVKDNLKGLVKSHLAEEVHRQIDLAAISPGAEEAALFDRLVQIVLEEKEYDMIVFDTAPTGHTVRLLSLPEMMEAWVDGMLQRRQSINENFSQWLNDGEPVDDPIYRVLMNRKERFSQARRLLIDKKKTAYMYVLTPEKLPITETKRALTLLSHAGLQVSNLFINKCLPEEAGDTSFLQKRRRQEKVYMEEINDTFPEQSKHFIPLLEEDISSSEALHTVKDRLVVST</sequence>
<organism evidence="3 4">
    <name type="scientific">Alteribacillus iranensis</name>
    <dbReference type="NCBI Taxonomy" id="930128"/>
    <lineage>
        <taxon>Bacteria</taxon>
        <taxon>Bacillati</taxon>
        <taxon>Bacillota</taxon>
        <taxon>Bacilli</taxon>
        <taxon>Bacillales</taxon>
        <taxon>Bacillaceae</taxon>
        <taxon>Alteribacillus</taxon>
    </lineage>
</organism>
<gene>
    <name evidence="3" type="ORF">SAMN05192532_10447</name>
</gene>
<dbReference type="SUPFAM" id="SSF52540">
    <property type="entry name" value="P-loop containing nucleoside triphosphate hydrolases"/>
    <property type="match status" value="1"/>
</dbReference>
<dbReference type="OrthoDB" id="9780677at2"/>
<dbReference type="Proteomes" id="UP000199516">
    <property type="component" value="Unassembled WGS sequence"/>
</dbReference>
<proteinExistence type="inferred from homology"/>